<comment type="caution">
    <text evidence="2">The sequence shown here is derived from an EMBL/GenBank/DDBJ whole genome shotgun (WGS) entry which is preliminary data.</text>
</comment>
<accession>A0ABU1D4E2</accession>
<keyword evidence="3" id="KW-1185">Reference proteome</keyword>
<evidence type="ECO:0000259" key="1">
    <source>
        <dbReference type="Pfam" id="PF01863"/>
    </source>
</evidence>
<organism evidence="2 3">
    <name type="scientific">Yanghanlia caeni</name>
    <dbReference type="NCBI Taxonomy" id="3064283"/>
    <lineage>
        <taxon>Bacteria</taxon>
        <taxon>Pseudomonadati</taxon>
        <taxon>Pseudomonadota</taxon>
        <taxon>Betaproteobacteria</taxon>
        <taxon>Burkholderiales</taxon>
        <taxon>Alcaligenaceae</taxon>
        <taxon>Yanghanlia</taxon>
    </lineage>
</organism>
<feature type="domain" description="YgjP-like metallopeptidase" evidence="1">
    <location>
        <begin position="49"/>
        <end position="264"/>
    </location>
</feature>
<proteinExistence type="predicted"/>
<keyword evidence="2" id="KW-0378">Hydrolase</keyword>
<dbReference type="RefSeq" id="WP_347286581.1">
    <property type="nucleotide sequence ID" value="NZ_JAUZQE010000007.1"/>
</dbReference>
<sequence>MAKAEQLSLFDDGTVPVARPATLPPGCRWHEVDTPYQRIGFLLRTSRRKTIGLTVNDDGLVVTAPSWVRYGQVADAVRAKAPWIVRKLRALHIRQQHLATADARWHDGGRFPYLGIYVTLAIRPDAGTALYSGDPVRPAEHDTLTLPLQSDSSTERIRERVHTWLQQQARALFDARLQHFCQTAGVELKSWRLASPSARWGSCSSDRRIMLNWRLIHFPPHVVDYVVAHEVAHLRHMNHGPAFWKEVERLYPDFLQARLALKSHHPGSLPLL</sequence>
<keyword evidence="2" id="KW-0645">Protease</keyword>
<dbReference type="Pfam" id="PF01863">
    <property type="entry name" value="YgjP-like"/>
    <property type="match status" value="1"/>
</dbReference>
<protein>
    <submittedName>
        <fullName evidence="2">SprT family zinc-dependent metalloprotease</fullName>
        <ecNumber evidence="2">3.4.-.-</ecNumber>
    </submittedName>
</protein>
<dbReference type="CDD" id="cd07344">
    <property type="entry name" value="M48_yhfN_like"/>
    <property type="match status" value="1"/>
</dbReference>
<keyword evidence="2" id="KW-0482">Metalloprotease</keyword>
<dbReference type="Gene3D" id="3.30.2010.10">
    <property type="entry name" value="Metalloproteases ('zincins'), catalytic domain"/>
    <property type="match status" value="1"/>
</dbReference>
<dbReference type="PANTHER" id="PTHR30399:SF1">
    <property type="entry name" value="UTP PYROPHOSPHATASE"/>
    <property type="match status" value="1"/>
</dbReference>
<dbReference type="EC" id="3.4.-.-" evidence="2"/>
<dbReference type="Proteomes" id="UP001232156">
    <property type="component" value="Unassembled WGS sequence"/>
</dbReference>
<evidence type="ECO:0000313" key="3">
    <source>
        <dbReference type="Proteomes" id="UP001232156"/>
    </source>
</evidence>
<evidence type="ECO:0000313" key="2">
    <source>
        <dbReference type="EMBL" id="MDR4125291.1"/>
    </source>
</evidence>
<dbReference type="EMBL" id="JAUZQE010000007">
    <property type="protein sequence ID" value="MDR4125291.1"/>
    <property type="molecule type" value="Genomic_DNA"/>
</dbReference>
<gene>
    <name evidence="2" type="ORF">Q8947_04745</name>
</gene>
<name>A0ABU1D4E2_9BURK</name>
<reference evidence="2 3" key="1">
    <citation type="submission" date="2023-08" db="EMBL/GenBank/DDBJ databases">
        <title>Alcaligenaceae gen. nov., a novel taxon isolated from the sludge of Yixing Pesticide Factory.</title>
        <authorList>
            <person name="Ruan L."/>
        </authorList>
    </citation>
    <scope>NUCLEOTIDE SEQUENCE [LARGE SCALE GENOMIC DNA]</scope>
    <source>
        <strain evidence="2 3">LG-2</strain>
    </source>
</reference>
<dbReference type="PANTHER" id="PTHR30399">
    <property type="entry name" value="UNCHARACTERIZED PROTEIN YGJP"/>
    <property type="match status" value="1"/>
</dbReference>
<dbReference type="InterPro" id="IPR053136">
    <property type="entry name" value="UTP_pyrophosphatase-like"/>
</dbReference>
<dbReference type="GO" id="GO:0008237">
    <property type="term" value="F:metallopeptidase activity"/>
    <property type="evidence" value="ECO:0007669"/>
    <property type="project" value="UniProtKB-KW"/>
</dbReference>
<dbReference type="InterPro" id="IPR002725">
    <property type="entry name" value="YgjP-like_metallopeptidase"/>
</dbReference>